<dbReference type="InterPro" id="IPR007235">
    <property type="entry name" value="Glyco_trans_28_C"/>
</dbReference>
<dbReference type="SUPFAM" id="SSF53756">
    <property type="entry name" value="UDP-Glycosyltransferase/glycogen phosphorylase"/>
    <property type="match status" value="1"/>
</dbReference>
<feature type="domain" description="Diacylglycerol glucosyltransferase N-terminal" evidence="6">
    <location>
        <begin position="22"/>
        <end position="186"/>
    </location>
</feature>
<name>A0A0P6WZT4_9CHLR</name>
<dbReference type="Pfam" id="PF04101">
    <property type="entry name" value="Glyco_tran_28_C"/>
    <property type="match status" value="1"/>
</dbReference>
<reference evidence="7 8" key="1">
    <citation type="submission" date="2015-07" db="EMBL/GenBank/DDBJ databases">
        <title>Draft genome of Bellilinea caldifistulae DSM 17877.</title>
        <authorList>
            <person name="Hemp J."/>
            <person name="Ward L.M."/>
            <person name="Pace L.A."/>
            <person name="Fischer W.W."/>
        </authorList>
    </citation>
    <scope>NUCLEOTIDE SEQUENCE [LARGE SCALE GENOMIC DNA]</scope>
    <source>
        <strain evidence="7 8">GOMI-1</strain>
    </source>
</reference>
<dbReference type="PANTHER" id="PTHR43025">
    <property type="entry name" value="MONOGALACTOSYLDIACYLGLYCEROL SYNTHASE"/>
    <property type="match status" value="1"/>
</dbReference>
<accession>A0A0P6WZT4</accession>
<evidence type="ECO:0000313" key="8">
    <source>
        <dbReference type="Proteomes" id="UP000050514"/>
    </source>
</evidence>
<keyword evidence="4" id="KW-0808">Transferase</keyword>
<evidence type="ECO:0000313" key="7">
    <source>
        <dbReference type="EMBL" id="KPL75455.1"/>
    </source>
</evidence>
<dbReference type="PANTHER" id="PTHR43025:SF3">
    <property type="entry name" value="MONOGALACTOSYLDIACYLGLYCEROL SYNTHASE 1, CHLOROPLASTIC"/>
    <property type="match status" value="1"/>
</dbReference>
<evidence type="ECO:0000256" key="3">
    <source>
        <dbReference type="ARBA" id="ARBA00022676"/>
    </source>
</evidence>
<dbReference type="Gene3D" id="3.40.50.2000">
    <property type="entry name" value="Glycogen Phosphorylase B"/>
    <property type="match status" value="1"/>
</dbReference>
<dbReference type="PATRIC" id="fig|360411.5.peg.3027"/>
<dbReference type="Pfam" id="PF06925">
    <property type="entry name" value="MGDG_synth"/>
    <property type="match status" value="1"/>
</dbReference>
<feature type="domain" description="Glycosyl transferase family 28 C-terminal" evidence="5">
    <location>
        <begin position="232"/>
        <end position="353"/>
    </location>
</feature>
<comment type="similarity">
    <text evidence="2">Belongs to the glycosyltransferase 28 family.</text>
</comment>
<dbReference type="STRING" id="360411.AC812_09310"/>
<sequence length="385" mass="42945">MSKTPPDKPHILFLFSDTGGGHRSAAEAIIEAMGLEFGDQISTEMVDIFLEYAPPPINLAPRIYPTLSRMPDLWELGYRISDGKRRTRFAYTMLWPYVRRSLDRLLMEHPASLVVSVHQLINTPVSKAAKKLGVPFITVVTDLVSTHAAWYCNQADLVVVPTDEAFQRGLEMGLNPSQMRVVGLPVAERFCQPRADERVLRERLGWRQDLPVAILVGGGEGMGPLAATARAIDEAHLPLQLIIVAGRNRVLKEQLQRVRWQIPVKVYGFVTEMPDFMRAADILITKAGPGTICEAFIAGLPLILYSKMPGQEDGNVDFVVRHGAGVWAPQPGLVVKALQHWLRRPEERLKTAQTALKLGRPKAAREIAHLLVEQARRQSTTKIRV</sequence>
<evidence type="ECO:0000259" key="5">
    <source>
        <dbReference type="Pfam" id="PF04101"/>
    </source>
</evidence>
<protein>
    <submittedName>
        <fullName evidence="7">Galactosyldiacylglycerol synthase</fullName>
    </submittedName>
</protein>
<dbReference type="Proteomes" id="UP000050514">
    <property type="component" value="Unassembled WGS sequence"/>
</dbReference>
<proteinExistence type="inferred from homology"/>
<dbReference type="InterPro" id="IPR050519">
    <property type="entry name" value="Glycosyltransf_28_UgtP"/>
</dbReference>
<dbReference type="GO" id="GO:0016020">
    <property type="term" value="C:membrane"/>
    <property type="evidence" value="ECO:0007669"/>
    <property type="project" value="UniProtKB-SubCell"/>
</dbReference>
<dbReference type="AlphaFoldDB" id="A0A0P6WZT4"/>
<comment type="caution">
    <text evidence="7">The sequence shown here is derived from an EMBL/GenBank/DDBJ whole genome shotgun (WGS) entry which is preliminary data.</text>
</comment>
<evidence type="ECO:0000256" key="1">
    <source>
        <dbReference type="ARBA" id="ARBA00004370"/>
    </source>
</evidence>
<keyword evidence="3" id="KW-0328">Glycosyltransferase</keyword>
<dbReference type="OrthoDB" id="9815663at2"/>
<dbReference type="GO" id="GO:0009247">
    <property type="term" value="P:glycolipid biosynthetic process"/>
    <property type="evidence" value="ECO:0007669"/>
    <property type="project" value="InterPro"/>
</dbReference>
<evidence type="ECO:0000256" key="2">
    <source>
        <dbReference type="ARBA" id="ARBA00006962"/>
    </source>
</evidence>
<evidence type="ECO:0000256" key="4">
    <source>
        <dbReference type="ARBA" id="ARBA00022679"/>
    </source>
</evidence>
<dbReference type="EMBL" id="LGHJ01000014">
    <property type="protein sequence ID" value="KPL75455.1"/>
    <property type="molecule type" value="Genomic_DNA"/>
</dbReference>
<organism evidence="7 8">
    <name type="scientific">Bellilinea caldifistulae</name>
    <dbReference type="NCBI Taxonomy" id="360411"/>
    <lineage>
        <taxon>Bacteria</taxon>
        <taxon>Bacillati</taxon>
        <taxon>Chloroflexota</taxon>
        <taxon>Anaerolineae</taxon>
        <taxon>Anaerolineales</taxon>
        <taxon>Anaerolineaceae</taxon>
        <taxon>Bellilinea</taxon>
    </lineage>
</organism>
<evidence type="ECO:0000259" key="6">
    <source>
        <dbReference type="Pfam" id="PF06925"/>
    </source>
</evidence>
<keyword evidence="8" id="KW-1185">Reference proteome</keyword>
<dbReference type="GO" id="GO:0016758">
    <property type="term" value="F:hexosyltransferase activity"/>
    <property type="evidence" value="ECO:0007669"/>
    <property type="project" value="InterPro"/>
</dbReference>
<dbReference type="InterPro" id="IPR009695">
    <property type="entry name" value="Diacylglyc_glucosyltr_N"/>
</dbReference>
<dbReference type="RefSeq" id="WP_061914174.1">
    <property type="nucleotide sequence ID" value="NZ_DF967971.1"/>
</dbReference>
<gene>
    <name evidence="7" type="ORF">AC812_09310</name>
</gene>
<comment type="subcellular location">
    <subcellularLocation>
        <location evidence="1">Membrane</location>
    </subcellularLocation>
</comment>